<sequence>MGGLLKRSKLGLDKEQGMIHLEISITEGRSQYITCKLQNCTEGNKGKPFPGFIIPNSLVVQDEYVFIQVPIGIQSVHYVSYKRNAFYPMKLPKYTVPKDLQIISTDDNQVVAAIQDWHQNDSYHLYMSESRGLFFTLMLESVVSSGGPEGNIMIDLYEITRKLQHLQMTPLMERTTVLHPAVMKQRKKGRLSVVFRQGGTWEGSAKLKLQRLTTPERRSSSEETESSAERPMGIEHSQETPQIEVIKGSGVFCQAEAWKAARLATSATAMVRNLLLGTFDLETLLKSNLKGPKKTIRALALERKLKYNKEVAKAQENELQRKIAHLGIEMEGYKATLLTKDQQVASLQKELKKSYATIREWEEFYKKSFPAKITPENAEFYEWKLQQMKEKRIIDDQNHNNRVLADLEKYNENQDKLKKIIEDLTKKLDASQADLDVTCSRERDTQMSLNKAMRKIQEYEKERAIREQILKPGGCRLLRGTNWSKLKEQGPHFITVHTQTCAVVRWFRYVTLLLWQQ</sequence>
<feature type="coiled-coil region" evidence="2">
    <location>
        <begin position="400"/>
        <end position="469"/>
    </location>
</feature>
<dbReference type="AlphaFoldDB" id="A0AAV2JIY1"/>
<dbReference type="GO" id="GO:0006892">
    <property type="term" value="P:post-Golgi vesicle-mediated transport"/>
    <property type="evidence" value="ECO:0007669"/>
    <property type="project" value="TreeGrafter"/>
</dbReference>
<dbReference type="Proteomes" id="UP001497482">
    <property type="component" value="Chromosome 13"/>
</dbReference>
<reference evidence="5 6" key="1">
    <citation type="submission" date="2024-04" db="EMBL/GenBank/DDBJ databases">
        <authorList>
            <person name="Waldvogel A.-M."/>
            <person name="Schoenle A."/>
        </authorList>
    </citation>
    <scope>NUCLEOTIDE SEQUENCE [LARGE SCALE GENOMIC DNA]</scope>
</reference>
<keyword evidence="2" id="KW-0175">Coiled coil</keyword>
<evidence type="ECO:0000256" key="3">
    <source>
        <dbReference type="SAM" id="MobiDB-lite"/>
    </source>
</evidence>
<evidence type="ECO:0000313" key="6">
    <source>
        <dbReference type="Proteomes" id="UP001497482"/>
    </source>
</evidence>
<dbReference type="EMBL" id="OZ035835">
    <property type="protein sequence ID" value="CAL1577574.1"/>
    <property type="molecule type" value="Genomic_DNA"/>
</dbReference>
<evidence type="ECO:0000259" key="4">
    <source>
        <dbReference type="Pfam" id="PF15902"/>
    </source>
</evidence>
<name>A0AAV2JIY1_KNICA</name>
<evidence type="ECO:0000313" key="5">
    <source>
        <dbReference type="EMBL" id="CAL1577574.1"/>
    </source>
</evidence>
<dbReference type="Pfam" id="PF15902">
    <property type="entry name" value="Sortilin-Vps10"/>
    <property type="match status" value="1"/>
</dbReference>
<proteinExistence type="predicted"/>
<keyword evidence="6" id="KW-1185">Reference proteome</keyword>
<accession>A0AAV2JIY1</accession>
<dbReference type="PANTHER" id="PTHR12106:SF8">
    <property type="entry name" value="VPS10 DOMAIN-CONTAINING RECEPTOR SORCS1"/>
    <property type="match status" value="1"/>
</dbReference>
<dbReference type="InterPro" id="IPR050310">
    <property type="entry name" value="VPS10-sortilin"/>
</dbReference>
<dbReference type="GO" id="GO:0005794">
    <property type="term" value="C:Golgi apparatus"/>
    <property type="evidence" value="ECO:0007669"/>
    <property type="project" value="TreeGrafter"/>
</dbReference>
<dbReference type="InterPro" id="IPR031778">
    <property type="entry name" value="Sortilin_N"/>
</dbReference>
<gene>
    <name evidence="5" type="ORF">KC01_LOCUS8906</name>
</gene>
<keyword evidence="1" id="KW-0677">Repeat</keyword>
<feature type="domain" description="Sortilin N-terminal" evidence="4">
    <location>
        <begin position="19"/>
        <end position="202"/>
    </location>
</feature>
<feature type="region of interest" description="Disordered" evidence="3">
    <location>
        <begin position="206"/>
        <end position="237"/>
    </location>
</feature>
<dbReference type="GO" id="GO:0016020">
    <property type="term" value="C:membrane"/>
    <property type="evidence" value="ECO:0007669"/>
    <property type="project" value="TreeGrafter"/>
</dbReference>
<dbReference type="PANTHER" id="PTHR12106">
    <property type="entry name" value="SORTILIN RELATED"/>
    <property type="match status" value="1"/>
</dbReference>
<evidence type="ECO:0000256" key="1">
    <source>
        <dbReference type="ARBA" id="ARBA00022737"/>
    </source>
</evidence>
<organism evidence="5 6">
    <name type="scientific">Knipowitschia caucasica</name>
    <name type="common">Caucasian dwarf goby</name>
    <name type="synonym">Pomatoschistus caucasicus</name>
    <dbReference type="NCBI Taxonomy" id="637954"/>
    <lineage>
        <taxon>Eukaryota</taxon>
        <taxon>Metazoa</taxon>
        <taxon>Chordata</taxon>
        <taxon>Craniata</taxon>
        <taxon>Vertebrata</taxon>
        <taxon>Euteleostomi</taxon>
        <taxon>Actinopterygii</taxon>
        <taxon>Neopterygii</taxon>
        <taxon>Teleostei</taxon>
        <taxon>Neoteleostei</taxon>
        <taxon>Acanthomorphata</taxon>
        <taxon>Gobiaria</taxon>
        <taxon>Gobiiformes</taxon>
        <taxon>Gobioidei</taxon>
        <taxon>Gobiidae</taxon>
        <taxon>Gobiinae</taxon>
        <taxon>Knipowitschia</taxon>
    </lineage>
</organism>
<protein>
    <recommendedName>
        <fullName evidence="4">Sortilin N-terminal domain-containing protein</fullName>
    </recommendedName>
</protein>
<evidence type="ECO:0000256" key="2">
    <source>
        <dbReference type="SAM" id="Coils"/>
    </source>
</evidence>